<evidence type="ECO:0000256" key="1">
    <source>
        <dbReference type="ARBA" id="ARBA00006479"/>
    </source>
</evidence>
<keyword evidence="3" id="KW-1185">Reference proteome</keyword>
<dbReference type="Proteomes" id="UP000294682">
    <property type="component" value="Unassembled WGS sequence"/>
</dbReference>
<dbReference type="AlphaFoldDB" id="A0A9X8Y8Z3"/>
<dbReference type="InterPro" id="IPR043129">
    <property type="entry name" value="ATPase_NBD"/>
</dbReference>
<dbReference type="InterPro" id="IPR000600">
    <property type="entry name" value="ROK"/>
</dbReference>
<dbReference type="PANTHER" id="PTHR18964">
    <property type="entry name" value="ROK (REPRESSOR, ORF, KINASE) FAMILY"/>
    <property type="match status" value="1"/>
</dbReference>
<dbReference type="EMBL" id="SLUK01000002">
    <property type="protein sequence ID" value="TCL44654.1"/>
    <property type="molecule type" value="Genomic_DNA"/>
</dbReference>
<organism evidence="2 3">
    <name type="scientific">Harryflintia acetispora</name>
    <dbReference type="NCBI Taxonomy" id="1849041"/>
    <lineage>
        <taxon>Bacteria</taxon>
        <taxon>Bacillati</taxon>
        <taxon>Bacillota</taxon>
        <taxon>Clostridia</taxon>
        <taxon>Eubacteriales</taxon>
        <taxon>Oscillospiraceae</taxon>
        <taxon>Harryflintia</taxon>
    </lineage>
</organism>
<dbReference type="SUPFAM" id="SSF53067">
    <property type="entry name" value="Actin-like ATPase domain"/>
    <property type="match status" value="1"/>
</dbReference>
<dbReference type="Gene3D" id="3.30.420.40">
    <property type="match status" value="2"/>
</dbReference>
<name>A0A9X8Y8Z3_9FIRM</name>
<proteinExistence type="inferred from homology"/>
<reference evidence="2 3" key="1">
    <citation type="submission" date="2019-03" db="EMBL/GenBank/DDBJ databases">
        <title>Genomic Encyclopedia of Type Strains, Phase IV (KMG-IV): sequencing the most valuable type-strain genomes for metagenomic binning, comparative biology and taxonomic classification.</title>
        <authorList>
            <person name="Goeker M."/>
        </authorList>
    </citation>
    <scope>NUCLEOTIDE SEQUENCE [LARGE SCALE GENOMIC DNA]</scope>
    <source>
        <strain evidence="2 3">DSM 100433</strain>
    </source>
</reference>
<protein>
    <submittedName>
        <fullName evidence="2">Glucokinase</fullName>
    </submittedName>
</protein>
<gene>
    <name evidence="2" type="ORF">EDD78_102280</name>
</gene>
<sequence>MKTYLGVDLGGTNIAVGVVTEDYEIIGRGKLPTKAPRDPGAIMDDIRRACALALDDAGLTFSDVEWVGVGCPGIINRQKDAIILSNNLDFHNTPVLRLLKKRFPEKVFLEGDLNCAAFGEVLCGGAKGYRDVVLVTIGTGIGGSIILDGKIRGMEHVGIEPGHIGMAYDGLPCGCGRRGCIEMYCSATALIRQTREQMERYPESVMWRLCGGDPAKATGRTSFDGMRAGDPAAAEVVRQYCDYLGYAVTTYISMLQPELVLIGGGLCKEGDTLLEPVRKYCRTHSLIGDKAKEADIKAATLGNDAGIIGAAFLGTL</sequence>
<dbReference type="Pfam" id="PF00480">
    <property type="entry name" value="ROK"/>
    <property type="match status" value="1"/>
</dbReference>
<dbReference type="RefSeq" id="WP_132084049.1">
    <property type="nucleotide sequence ID" value="NZ_SLUK01000002.1"/>
</dbReference>
<comment type="caution">
    <text evidence="2">The sequence shown here is derived from an EMBL/GenBank/DDBJ whole genome shotgun (WGS) entry which is preliminary data.</text>
</comment>
<accession>A0A9X8Y8Z3</accession>
<evidence type="ECO:0000313" key="3">
    <source>
        <dbReference type="Proteomes" id="UP000294682"/>
    </source>
</evidence>
<comment type="similarity">
    <text evidence="1">Belongs to the ROK (NagC/XylR) family.</text>
</comment>
<evidence type="ECO:0000313" key="2">
    <source>
        <dbReference type="EMBL" id="TCL44654.1"/>
    </source>
</evidence>
<dbReference type="PANTHER" id="PTHR18964:SF149">
    <property type="entry name" value="BIFUNCTIONAL UDP-N-ACETYLGLUCOSAMINE 2-EPIMERASE_N-ACETYLMANNOSAMINE KINASE"/>
    <property type="match status" value="1"/>
</dbReference>